<dbReference type="PROSITE" id="PS00916">
    <property type="entry name" value="PI3_4_KINASE_2"/>
    <property type="match status" value="1"/>
</dbReference>
<dbReference type="InterPro" id="IPR016024">
    <property type="entry name" value="ARM-type_fold"/>
</dbReference>
<keyword evidence="7" id="KW-0539">Nucleus</keyword>
<dbReference type="PANTHER" id="PTHR10048:SF22">
    <property type="entry name" value="PHOSPHATIDYLINOSITOL 4-KINASE BETA"/>
    <property type="match status" value="1"/>
</dbReference>
<feature type="region of interest" description="Disordered" evidence="8">
    <location>
        <begin position="306"/>
        <end position="326"/>
    </location>
</feature>
<dbReference type="PROSITE" id="PS51545">
    <property type="entry name" value="PIK_HELICAL"/>
    <property type="match status" value="1"/>
</dbReference>
<feature type="domain" description="PI3K/PI4K catalytic" evidence="9">
    <location>
        <begin position="655"/>
        <end position="933"/>
    </location>
</feature>
<dbReference type="EC" id="2.7.1.67" evidence="4"/>
<dbReference type="InterPro" id="IPR057754">
    <property type="entry name" value="PI4-kinase_beta/PIK1_cat"/>
</dbReference>
<feature type="domain" description="PIK helical" evidence="10">
    <location>
        <begin position="1"/>
        <end position="125"/>
    </location>
</feature>
<dbReference type="Gene3D" id="1.10.1070.11">
    <property type="entry name" value="Phosphatidylinositol 3-/4-kinase, catalytic domain"/>
    <property type="match status" value="1"/>
</dbReference>
<dbReference type="EMBL" id="JAEUBG010003835">
    <property type="protein sequence ID" value="KAH3682235.1"/>
    <property type="molecule type" value="Genomic_DNA"/>
</dbReference>
<dbReference type="Gene3D" id="3.30.1010.10">
    <property type="entry name" value="Phosphatidylinositol 3-kinase Catalytic Subunit, Chain A, domain 4"/>
    <property type="match status" value="1"/>
</dbReference>
<comment type="caution">
    <text evidence="11">The sequence shown here is derived from an EMBL/GenBank/DDBJ whole genome shotgun (WGS) entry which is preliminary data.</text>
</comment>
<evidence type="ECO:0000313" key="12">
    <source>
        <dbReference type="Proteomes" id="UP000774326"/>
    </source>
</evidence>
<evidence type="ECO:0000256" key="1">
    <source>
        <dbReference type="ARBA" id="ARBA00001686"/>
    </source>
</evidence>
<comment type="catalytic activity">
    <reaction evidence="1">
        <text>a 1,2-diacyl-sn-glycero-3-phospho-(1D-myo-inositol) + ATP = a 1,2-diacyl-sn-glycero-3-phospho-(1D-myo-inositol 4-phosphate) + ADP + H(+)</text>
        <dbReference type="Rhea" id="RHEA:19877"/>
        <dbReference type="ChEBI" id="CHEBI:15378"/>
        <dbReference type="ChEBI" id="CHEBI:30616"/>
        <dbReference type="ChEBI" id="CHEBI:57880"/>
        <dbReference type="ChEBI" id="CHEBI:58178"/>
        <dbReference type="ChEBI" id="CHEBI:456216"/>
        <dbReference type="EC" id="2.7.1.67"/>
    </reaction>
</comment>
<keyword evidence="5" id="KW-0808">Transferase</keyword>
<dbReference type="GO" id="GO:0016192">
    <property type="term" value="P:vesicle-mediated transport"/>
    <property type="evidence" value="ECO:0007669"/>
    <property type="project" value="UniProtKB-ARBA"/>
</dbReference>
<dbReference type="PROSITE" id="PS50290">
    <property type="entry name" value="PI3_4_KINASE_3"/>
    <property type="match status" value="1"/>
</dbReference>
<organism evidence="11 12">
    <name type="scientific">Wickerhamomyces pijperi</name>
    <name type="common">Yeast</name>
    <name type="synonym">Pichia pijperi</name>
    <dbReference type="NCBI Taxonomy" id="599730"/>
    <lineage>
        <taxon>Eukaryota</taxon>
        <taxon>Fungi</taxon>
        <taxon>Dikarya</taxon>
        <taxon>Ascomycota</taxon>
        <taxon>Saccharomycotina</taxon>
        <taxon>Saccharomycetes</taxon>
        <taxon>Phaffomycetales</taxon>
        <taxon>Wickerhamomycetaceae</taxon>
        <taxon>Wickerhamomyces</taxon>
    </lineage>
</organism>
<dbReference type="PROSITE" id="PS00915">
    <property type="entry name" value="PI3_4_KINASE_1"/>
    <property type="match status" value="1"/>
</dbReference>
<evidence type="ECO:0000259" key="10">
    <source>
        <dbReference type="PROSITE" id="PS51545"/>
    </source>
</evidence>
<dbReference type="PANTHER" id="PTHR10048">
    <property type="entry name" value="PHOSPHATIDYLINOSITOL KINASE"/>
    <property type="match status" value="1"/>
</dbReference>
<reference evidence="11" key="2">
    <citation type="submission" date="2021-01" db="EMBL/GenBank/DDBJ databases">
        <authorList>
            <person name="Schikora-Tamarit M.A."/>
        </authorList>
    </citation>
    <scope>NUCLEOTIDE SEQUENCE</scope>
    <source>
        <strain evidence="11">CBS2887</strain>
    </source>
</reference>
<dbReference type="InterPro" id="IPR021601">
    <property type="entry name" value="Phosphatidylino_kinase_fungi"/>
</dbReference>
<comment type="subcellular location">
    <subcellularLocation>
        <location evidence="2">Nucleus</location>
    </subcellularLocation>
</comment>
<dbReference type="InterPro" id="IPR001263">
    <property type="entry name" value="PI3K_accessory_dom"/>
</dbReference>
<dbReference type="SUPFAM" id="SSF48371">
    <property type="entry name" value="ARM repeat"/>
    <property type="match status" value="1"/>
</dbReference>
<dbReference type="Proteomes" id="UP000774326">
    <property type="component" value="Unassembled WGS sequence"/>
</dbReference>
<comment type="similarity">
    <text evidence="3">Belongs to the PI3/PI4-kinase family. Type III PI4K subfamily.</text>
</comment>
<dbReference type="GO" id="GO:0048015">
    <property type="term" value="P:phosphatidylinositol-mediated signaling"/>
    <property type="evidence" value="ECO:0007669"/>
    <property type="project" value="TreeGrafter"/>
</dbReference>
<dbReference type="InterPro" id="IPR042236">
    <property type="entry name" value="PI3K_accessory_sf"/>
</dbReference>
<dbReference type="Pfam" id="PF00454">
    <property type="entry name" value="PI3_PI4_kinase"/>
    <property type="match status" value="1"/>
</dbReference>
<dbReference type="GO" id="GO:0046854">
    <property type="term" value="P:phosphatidylinositol phosphate biosynthetic process"/>
    <property type="evidence" value="ECO:0007669"/>
    <property type="project" value="InterPro"/>
</dbReference>
<dbReference type="SUPFAM" id="SSF56112">
    <property type="entry name" value="Protein kinase-like (PK-like)"/>
    <property type="match status" value="1"/>
</dbReference>
<dbReference type="Gene3D" id="6.10.140.1260">
    <property type="match status" value="1"/>
</dbReference>
<dbReference type="GO" id="GO:0005737">
    <property type="term" value="C:cytoplasm"/>
    <property type="evidence" value="ECO:0007669"/>
    <property type="project" value="TreeGrafter"/>
</dbReference>
<accession>A0A9P8TKN7</accession>
<dbReference type="GO" id="GO:0005634">
    <property type="term" value="C:nucleus"/>
    <property type="evidence" value="ECO:0007669"/>
    <property type="project" value="UniProtKB-SubCell"/>
</dbReference>
<evidence type="ECO:0000256" key="3">
    <source>
        <dbReference type="ARBA" id="ARBA00006209"/>
    </source>
</evidence>
<protein>
    <recommendedName>
        <fullName evidence="4">1-phosphatidylinositol 4-kinase</fullName>
        <ecNumber evidence="4">2.7.1.67</ecNumber>
    </recommendedName>
</protein>
<dbReference type="InterPro" id="IPR000403">
    <property type="entry name" value="PI3/4_kinase_cat_dom"/>
</dbReference>
<reference evidence="11" key="1">
    <citation type="journal article" date="2021" name="Open Biol.">
        <title>Shared evolutionary footprints suggest mitochondrial oxidative damage underlies multiple complex I losses in fungi.</title>
        <authorList>
            <person name="Schikora-Tamarit M.A."/>
            <person name="Marcet-Houben M."/>
            <person name="Nosek J."/>
            <person name="Gabaldon T."/>
        </authorList>
    </citation>
    <scope>NUCLEOTIDE SEQUENCE</scope>
    <source>
        <strain evidence="11">CBS2887</strain>
    </source>
</reference>
<evidence type="ECO:0000313" key="11">
    <source>
        <dbReference type="EMBL" id="KAH3682235.1"/>
    </source>
</evidence>
<dbReference type="OrthoDB" id="10264149at2759"/>
<dbReference type="SMART" id="SM00146">
    <property type="entry name" value="PI3Kc"/>
    <property type="match status" value="1"/>
</dbReference>
<proteinExistence type="inferred from homology"/>
<dbReference type="FunFam" id="3.30.1010.10:FF:000021">
    <property type="entry name" value="Phosphatidylinositol 4-kinase"/>
    <property type="match status" value="1"/>
</dbReference>
<evidence type="ECO:0000256" key="6">
    <source>
        <dbReference type="ARBA" id="ARBA00022777"/>
    </source>
</evidence>
<dbReference type="Gene3D" id="1.25.40.70">
    <property type="entry name" value="Phosphatidylinositol 3-kinase, accessory domain (PIK)"/>
    <property type="match status" value="1"/>
</dbReference>
<gene>
    <name evidence="11" type="ORF">WICPIJ_006793</name>
</gene>
<dbReference type="GO" id="GO:0016020">
    <property type="term" value="C:membrane"/>
    <property type="evidence" value="ECO:0007669"/>
    <property type="project" value="TreeGrafter"/>
</dbReference>
<evidence type="ECO:0000256" key="8">
    <source>
        <dbReference type="SAM" id="MobiDB-lite"/>
    </source>
</evidence>
<evidence type="ECO:0000256" key="2">
    <source>
        <dbReference type="ARBA" id="ARBA00004123"/>
    </source>
</evidence>
<keyword evidence="6" id="KW-0418">Kinase</keyword>
<dbReference type="InterPro" id="IPR018936">
    <property type="entry name" value="PI3/4_kinase_CS"/>
</dbReference>
<evidence type="ECO:0000256" key="5">
    <source>
        <dbReference type="ARBA" id="ARBA00022679"/>
    </source>
</evidence>
<evidence type="ECO:0000259" key="9">
    <source>
        <dbReference type="PROSITE" id="PS50290"/>
    </source>
</evidence>
<keyword evidence="12" id="KW-1185">Reference proteome</keyword>
<evidence type="ECO:0000256" key="7">
    <source>
        <dbReference type="ARBA" id="ARBA00023242"/>
    </source>
</evidence>
<dbReference type="Pfam" id="PF11522">
    <property type="entry name" value="Pik1"/>
    <property type="match status" value="1"/>
</dbReference>
<evidence type="ECO:0000256" key="4">
    <source>
        <dbReference type="ARBA" id="ARBA00012169"/>
    </source>
</evidence>
<dbReference type="InterPro" id="IPR036940">
    <property type="entry name" value="PI3/4_kinase_cat_sf"/>
</dbReference>
<dbReference type="CDD" id="cd05168">
    <property type="entry name" value="PI4Kc_III_beta"/>
    <property type="match status" value="1"/>
</dbReference>
<name>A0A9P8TKN7_WICPI</name>
<dbReference type="GO" id="GO:0004430">
    <property type="term" value="F:1-phosphatidylinositol 4-kinase activity"/>
    <property type="evidence" value="ECO:0007669"/>
    <property type="project" value="UniProtKB-EC"/>
</dbReference>
<dbReference type="InterPro" id="IPR011009">
    <property type="entry name" value="Kinase-like_dom_sf"/>
</dbReference>
<dbReference type="AlphaFoldDB" id="A0A9P8TKN7"/>
<sequence>MEQGQYSALHKFVESDQFTLFVCVSYIAKYADNIGVHHFLCQKLRTQFKLEEIMFFIPQLCQILVTVETESMALEDLLLELSQKNCHFSLTTFWYLQSHLTDLAQDPNSFAFQSARRVLNQLQYILFAIGSPPTTKFRENVAPSVVMSSLLAATMGFPQLNSFAEPLVKSQGRQQKSFIFEIAKNFKSKLTENLTLKNTKSNSRLTSNSSSSAMTYETIRKTSMDESYRKEAPRPTGNENKAFDFSLIDEYTDDIINKDKRFPRKKSLITNQFYEQEDLSTASTPAFNNELNSYSLPDLKRSITGGSAIVRPPSPTESVSSTPGFKTNPLERGRLISISGSHGANVRNISPSIMSTTSKIKLLKSNYFRCETQFAIALQTISIRLSQVPKEARLSALRAELSLMNRDLPAEVDVPFLLPNNRKGKLHRIVQIAANEAAVLNSAERVPFLLLIEYLSDDLDFDPDSEINDRLLHEKPNNSYIFDLGIQTNKAGVAPMTNASSSYYNDKPSETDLGDLSVVQLSNNRRESELIKNEVLIKSAQKIPIIDNETKRNVELNFQSSYDQMPSSSDSKGSDDIATQMRIASMMLNQLDSNTSTLPLDQSAAIKARIIASMQSLQDQFGYKDIEAIHGEAGERKLENDLKLGSSTYLGEDWQTKKERIRKSSKYGHLPNWDLTSVIAKTGDDLRQEAFATQVIQAMSQIWKTSKVDVWVKRMRILITSNNTGLVETITNALSIHSIKKELTKLSIESGDNPKGNISTIIEHFERVFGDKDSPKYKRAQANFAKSLAAASVMCYLLQIKDRHNGNIMLDNEGHLIHIDFGFLLSNSPGSVGFEAAPFKLPFEYVELLGGLEGDPFLRFKQLTKDAFRELRKHEDSLVNMVELMQRDSTLPCFKAGAQTSVQFRQRFQSHLNDQECDDFVENVLIAKSIGSLYTRLYDQFQLMTQGIYS</sequence>
<dbReference type="InterPro" id="IPR015433">
    <property type="entry name" value="PI3/4_kinase"/>
</dbReference>
<dbReference type="FunFam" id="1.10.1070.11:FF:000016">
    <property type="entry name" value="PIK1p Phosphatidylinositol 4-kinase"/>
    <property type="match status" value="1"/>
</dbReference>